<gene>
    <name evidence="1" type="ORF">LAL4801_02953</name>
</gene>
<dbReference type="AlphaFoldDB" id="A0A0M6Y569"/>
<protein>
    <submittedName>
        <fullName evidence="1">Uncharacterized protein</fullName>
    </submittedName>
</protein>
<evidence type="ECO:0000313" key="2">
    <source>
        <dbReference type="Proteomes" id="UP000048926"/>
    </source>
</evidence>
<proteinExistence type="predicted"/>
<evidence type="ECO:0000313" key="1">
    <source>
        <dbReference type="EMBL" id="CTQ44509.1"/>
    </source>
</evidence>
<keyword evidence="2" id="KW-1185">Reference proteome</keyword>
<dbReference type="RefSeq" id="WP_055657310.1">
    <property type="nucleotide sequence ID" value="NZ_CXST01000002.1"/>
</dbReference>
<organism evidence="1 2">
    <name type="scientific">Roseibium aggregatum</name>
    <dbReference type="NCBI Taxonomy" id="187304"/>
    <lineage>
        <taxon>Bacteria</taxon>
        <taxon>Pseudomonadati</taxon>
        <taxon>Pseudomonadota</taxon>
        <taxon>Alphaproteobacteria</taxon>
        <taxon>Hyphomicrobiales</taxon>
        <taxon>Stappiaceae</taxon>
        <taxon>Roseibium</taxon>
    </lineage>
</organism>
<dbReference type="Proteomes" id="UP000048926">
    <property type="component" value="Unassembled WGS sequence"/>
</dbReference>
<accession>A0A0M6Y569</accession>
<dbReference type="OrthoDB" id="7868488at2"/>
<dbReference type="EMBL" id="CXST01000002">
    <property type="protein sequence ID" value="CTQ44509.1"/>
    <property type="molecule type" value="Genomic_DNA"/>
</dbReference>
<name>A0A0M6Y569_9HYPH</name>
<sequence length="132" mass="14749">MAGNLNSVDDPNSVPWFDLSCKGLGASISKIPLAGFAADIVCGRIQARDDYMRIHPLLMENVDLKNPNARTVLYLCEQIIRTAEFGACRQNFRRHYIDGKNSGPLTNPQTALIKKLPQDPKNITFGYWAAHF</sequence>
<reference evidence="2" key="1">
    <citation type="submission" date="2015-07" db="EMBL/GenBank/DDBJ databases">
        <authorList>
            <person name="Rodrigo-Torres Lidia"/>
            <person name="Arahal R.David."/>
        </authorList>
    </citation>
    <scope>NUCLEOTIDE SEQUENCE [LARGE SCALE GENOMIC DNA]</scope>
    <source>
        <strain evidence="2">CECT 4801</strain>
    </source>
</reference>